<dbReference type="EMBL" id="UYSG01003044">
    <property type="protein sequence ID" value="VDL57906.1"/>
    <property type="molecule type" value="Genomic_DNA"/>
</dbReference>
<evidence type="ECO:0000313" key="3">
    <source>
        <dbReference type="Proteomes" id="UP000274504"/>
    </source>
</evidence>
<evidence type="ECO:0000313" key="4">
    <source>
        <dbReference type="WBParaSite" id="HDID_0000559001-mRNA-1"/>
    </source>
</evidence>
<gene>
    <name evidence="2" type="ORF">HDID_LOCUS5588</name>
</gene>
<evidence type="ECO:0000313" key="2">
    <source>
        <dbReference type="EMBL" id="VDL57906.1"/>
    </source>
</evidence>
<feature type="domain" description="F5/8 type C" evidence="1">
    <location>
        <begin position="1"/>
        <end position="82"/>
    </location>
</feature>
<dbReference type="InterPro" id="IPR000421">
    <property type="entry name" value="FA58C"/>
</dbReference>
<name>A0A0R3SKX5_HYMDI</name>
<dbReference type="PANTHER" id="PTHR24543">
    <property type="entry name" value="MULTICOPPER OXIDASE-RELATED"/>
    <property type="match status" value="1"/>
</dbReference>
<organism evidence="4">
    <name type="scientific">Hymenolepis diminuta</name>
    <name type="common">Rat tapeworm</name>
    <dbReference type="NCBI Taxonomy" id="6216"/>
    <lineage>
        <taxon>Eukaryota</taxon>
        <taxon>Metazoa</taxon>
        <taxon>Spiralia</taxon>
        <taxon>Lophotrochozoa</taxon>
        <taxon>Platyhelminthes</taxon>
        <taxon>Cestoda</taxon>
        <taxon>Eucestoda</taxon>
        <taxon>Cyclophyllidea</taxon>
        <taxon>Hymenolepididae</taxon>
        <taxon>Hymenolepis</taxon>
    </lineage>
</organism>
<evidence type="ECO:0000259" key="1">
    <source>
        <dbReference type="PROSITE" id="PS50022"/>
    </source>
</evidence>
<dbReference type="WBParaSite" id="HDID_0000559001-mRNA-1">
    <property type="protein sequence ID" value="HDID_0000559001-mRNA-1"/>
    <property type="gene ID" value="HDID_0000559001"/>
</dbReference>
<dbReference type="AlphaFoldDB" id="A0A0R3SKX5"/>
<dbReference type="PANTHER" id="PTHR24543:SF334">
    <property type="entry name" value="F5_8 TYPE C DOMAIN-CONTAINING PROTEIN"/>
    <property type="match status" value="1"/>
</dbReference>
<dbReference type="Pfam" id="PF00754">
    <property type="entry name" value="F5_F8_type_C"/>
    <property type="match status" value="1"/>
</dbReference>
<dbReference type="STRING" id="6216.A0A0R3SKX5"/>
<reference evidence="2 3" key="2">
    <citation type="submission" date="2018-11" db="EMBL/GenBank/DDBJ databases">
        <authorList>
            <consortium name="Pathogen Informatics"/>
        </authorList>
    </citation>
    <scope>NUCLEOTIDE SEQUENCE [LARGE SCALE GENOMIC DNA]</scope>
</reference>
<dbReference type="PROSITE" id="PS50022">
    <property type="entry name" value="FA58C_3"/>
    <property type="match status" value="1"/>
</dbReference>
<protein>
    <submittedName>
        <fullName evidence="4">F5/8 type C domain-containing protein</fullName>
    </submittedName>
</protein>
<dbReference type="Proteomes" id="UP000274504">
    <property type="component" value="Unassembled WGS sequence"/>
</dbReference>
<dbReference type="SUPFAM" id="SSF49785">
    <property type="entry name" value="Galactose-binding domain-like"/>
    <property type="match status" value="2"/>
</dbReference>
<dbReference type="Gene3D" id="2.60.120.260">
    <property type="entry name" value="Galactose-binding domain-like"/>
    <property type="match status" value="1"/>
</dbReference>
<reference evidence="4" key="1">
    <citation type="submission" date="2017-02" db="UniProtKB">
        <authorList>
            <consortium name="WormBaseParasite"/>
        </authorList>
    </citation>
    <scope>IDENTIFICATION</scope>
</reference>
<sequence length="206" mass="24233">MLQGRGDGEEWVASYTLSFSDDGIFWRFANDLYGNQRIFEGNTDSYLVKHTYLDEAVVTRFVRIYPFTWNRHPSLRVELVGCQPCRQLLGTPPYARYAASTTRSKKHGKTCTTEDGHYYSNKAWCAKRQNVVLRPRGDGKWQQYVTLFKLSYSNDSLLWFFYKDAAHLDQRVRVKMYLLEIFTKKNKDNILSKEFRTHGFNDVAYC</sequence>
<dbReference type="InterPro" id="IPR008979">
    <property type="entry name" value="Galactose-bd-like_sf"/>
</dbReference>
<proteinExistence type="predicted"/>
<dbReference type="PROSITE" id="PS01286">
    <property type="entry name" value="FA58C_2"/>
    <property type="match status" value="1"/>
</dbReference>
<dbReference type="OrthoDB" id="6262482at2759"/>
<accession>A0A0R3SKX5</accession>